<proteinExistence type="predicted"/>
<dbReference type="InterPro" id="IPR012337">
    <property type="entry name" value="RNaseH-like_sf"/>
</dbReference>
<dbReference type="SUPFAM" id="SSF53098">
    <property type="entry name" value="Ribonuclease H-like"/>
    <property type="match status" value="1"/>
</dbReference>
<evidence type="ECO:0000313" key="2">
    <source>
        <dbReference type="EMBL" id="WMV08867.1"/>
    </source>
</evidence>
<dbReference type="EMBL" id="CP133612">
    <property type="protein sequence ID" value="WMV08867.1"/>
    <property type="molecule type" value="Genomic_DNA"/>
</dbReference>
<dbReference type="InterPro" id="IPR041588">
    <property type="entry name" value="Integrase_H2C2"/>
</dbReference>
<gene>
    <name evidence="2" type="ORF">MTR67_002252</name>
</gene>
<evidence type="ECO:0000259" key="1">
    <source>
        <dbReference type="PROSITE" id="PS50994"/>
    </source>
</evidence>
<dbReference type="GO" id="GO:0015074">
    <property type="term" value="P:DNA integration"/>
    <property type="evidence" value="ECO:0007669"/>
    <property type="project" value="InterPro"/>
</dbReference>
<organism evidence="2 3">
    <name type="scientific">Solanum verrucosum</name>
    <dbReference type="NCBI Taxonomy" id="315347"/>
    <lineage>
        <taxon>Eukaryota</taxon>
        <taxon>Viridiplantae</taxon>
        <taxon>Streptophyta</taxon>
        <taxon>Embryophyta</taxon>
        <taxon>Tracheophyta</taxon>
        <taxon>Spermatophyta</taxon>
        <taxon>Magnoliopsida</taxon>
        <taxon>eudicotyledons</taxon>
        <taxon>Gunneridae</taxon>
        <taxon>Pentapetalae</taxon>
        <taxon>asterids</taxon>
        <taxon>lamiids</taxon>
        <taxon>Solanales</taxon>
        <taxon>Solanaceae</taxon>
        <taxon>Solanoideae</taxon>
        <taxon>Solaneae</taxon>
        <taxon>Solanum</taxon>
    </lineage>
</organism>
<dbReference type="PANTHER" id="PTHR45835">
    <property type="entry name" value="YALI0A06105P"/>
    <property type="match status" value="1"/>
</dbReference>
<feature type="domain" description="Integrase catalytic" evidence="1">
    <location>
        <begin position="130"/>
        <end position="240"/>
    </location>
</feature>
<dbReference type="Pfam" id="PF17921">
    <property type="entry name" value="Integrase_H2C2"/>
    <property type="match status" value="1"/>
</dbReference>
<dbReference type="Gene3D" id="1.10.340.70">
    <property type="match status" value="1"/>
</dbReference>
<dbReference type="Proteomes" id="UP001234989">
    <property type="component" value="Chromosome 1"/>
</dbReference>
<dbReference type="Gene3D" id="3.30.420.10">
    <property type="entry name" value="Ribonuclease H-like superfamily/Ribonuclease H"/>
    <property type="match status" value="1"/>
</dbReference>
<dbReference type="PANTHER" id="PTHR45835:SF91">
    <property type="entry name" value="RETROTRANSPOSON, TY3-GYPSY SUBCLASS-LIKE PROTEIN"/>
    <property type="match status" value="1"/>
</dbReference>
<sequence>MKGAIVQNAVESSFVAEVKEKQYTDPILLQLKENVQQGMTKAFELTEEGVLQCQNRLCVPNINGLRRRIMTEAHHSRYSVHPGSTKMYHDLKEVYWWGNMKKSIAEFVAQCPNCQQVKVEHQKPGGYMQRIELPIWKWDMINMDFVTGLPRSFRKFDSIWVIVDRLTKAAHFLPVKTTYTVEEYAKLYIKEIVWLHGVPISIISDRGAQFTANFWKSFQKSLGTQVNLSTAFHPQTVGQA</sequence>
<dbReference type="GO" id="GO:0003676">
    <property type="term" value="F:nucleic acid binding"/>
    <property type="evidence" value="ECO:0007669"/>
    <property type="project" value="InterPro"/>
</dbReference>
<dbReference type="InterPro" id="IPR036397">
    <property type="entry name" value="RNaseH_sf"/>
</dbReference>
<dbReference type="AlphaFoldDB" id="A0AAF0PQM6"/>
<dbReference type="PROSITE" id="PS50994">
    <property type="entry name" value="INTEGRASE"/>
    <property type="match status" value="1"/>
</dbReference>
<evidence type="ECO:0000313" key="3">
    <source>
        <dbReference type="Proteomes" id="UP001234989"/>
    </source>
</evidence>
<accession>A0AAF0PQM6</accession>
<protein>
    <recommendedName>
        <fullName evidence="1">Integrase catalytic domain-containing protein</fullName>
    </recommendedName>
</protein>
<keyword evidence="3" id="KW-1185">Reference proteome</keyword>
<reference evidence="2" key="1">
    <citation type="submission" date="2023-08" db="EMBL/GenBank/DDBJ databases">
        <title>A de novo genome assembly of Solanum verrucosum Schlechtendal, a Mexican diploid species geographically isolated from the other diploid A-genome species in potato relatives.</title>
        <authorList>
            <person name="Hosaka K."/>
        </authorList>
    </citation>
    <scope>NUCLEOTIDE SEQUENCE</scope>
    <source>
        <tissue evidence="2">Young leaves</tissue>
    </source>
</reference>
<dbReference type="InterPro" id="IPR001584">
    <property type="entry name" value="Integrase_cat-core"/>
</dbReference>
<name>A0AAF0PQM6_SOLVR</name>